<dbReference type="FunFam" id="3.10.310.10:FF:000005">
    <property type="entry name" value="Proline racemase"/>
    <property type="match status" value="1"/>
</dbReference>
<proteinExistence type="inferred from homology"/>
<dbReference type="PANTHER" id="PTHR33442:SF5">
    <property type="entry name" value="BIFUNCTIONAL TRANS-3-HYDROXY-L-PROLINE DEHYDRATASE_2-EPIMERASE"/>
    <property type="match status" value="1"/>
</dbReference>
<dbReference type="AlphaFoldDB" id="A0A926JP94"/>
<organism evidence="2 3">
    <name type="scientific">Sinomicrobium weinanense</name>
    <dbReference type="NCBI Taxonomy" id="2842200"/>
    <lineage>
        <taxon>Bacteria</taxon>
        <taxon>Pseudomonadati</taxon>
        <taxon>Bacteroidota</taxon>
        <taxon>Flavobacteriia</taxon>
        <taxon>Flavobacteriales</taxon>
        <taxon>Flavobacteriaceae</taxon>
        <taxon>Sinomicrobium</taxon>
    </lineage>
</organism>
<dbReference type="Proteomes" id="UP000653730">
    <property type="component" value="Unassembled WGS sequence"/>
</dbReference>
<keyword evidence="2" id="KW-0413">Isomerase</keyword>
<dbReference type="PANTHER" id="PTHR33442">
    <property type="entry name" value="TRANS-3-HYDROXY-L-PROLINE DEHYDRATASE"/>
    <property type="match status" value="1"/>
</dbReference>
<accession>A0A926JP94</accession>
<evidence type="ECO:0000313" key="3">
    <source>
        <dbReference type="Proteomes" id="UP000653730"/>
    </source>
</evidence>
<gene>
    <name evidence="2" type="ORF">IBL28_03155</name>
</gene>
<name>A0A926JP94_9FLAO</name>
<dbReference type="GO" id="GO:0047580">
    <property type="term" value="F:4-hydroxyproline epimerase activity"/>
    <property type="evidence" value="ECO:0007669"/>
    <property type="project" value="UniProtKB-EC"/>
</dbReference>
<dbReference type="EMBL" id="JACVDC010000005">
    <property type="protein sequence ID" value="MBC9794953.1"/>
    <property type="molecule type" value="Genomic_DNA"/>
</dbReference>
<sequence length="332" mass="36717">MRKTFFCVDAHTCGNPVRVVTGGGPFLEGKNMSEKRQHFLREFDWIRKGLMFEPRGHDMMSGSILYPPVDKANDVGILFIETSGCLPMCGHGTIGTVTVIIEEGLVSPKVPGELRLETPAGLVRVSYKKEGGRVTSVRLVNVGAYLDSENLEAECPDLGKLKVDVAYGGNFYAIVDVQDNFKGLEHHPADQLIGWSRHLRRQLNEKYTFTHPEDPTINGLSHILWTGKTLSEEATARNAVFYGDKAIDRSPCGTGTSARMAQWYARGKLKEGETFIHESIIGSKFTGRVESVTDIGDKKGIVPSIEGWARITGYNNIIIDDDDPYAHGFQVI</sequence>
<dbReference type="RefSeq" id="WP_187964111.1">
    <property type="nucleotide sequence ID" value="NZ_JACVDC010000005.1"/>
</dbReference>
<comment type="similarity">
    <text evidence="1">Belongs to the proline racemase family.</text>
</comment>
<dbReference type="Gene3D" id="3.10.310.10">
    <property type="entry name" value="Diaminopimelate Epimerase, Chain A, domain 1"/>
    <property type="match status" value="2"/>
</dbReference>
<dbReference type="EC" id="5.1.1.8" evidence="2"/>
<dbReference type="PIRSF" id="PIRSF029792">
    <property type="entry name" value="Pro_racemase"/>
    <property type="match status" value="1"/>
</dbReference>
<dbReference type="InterPro" id="IPR008794">
    <property type="entry name" value="Pro_racemase_fam"/>
</dbReference>
<dbReference type="Pfam" id="PF05544">
    <property type="entry name" value="Pro_racemase"/>
    <property type="match status" value="1"/>
</dbReference>
<protein>
    <submittedName>
        <fullName evidence="2">4-hydroxyproline epimerase</fullName>
        <ecNumber evidence="2">5.1.1.8</ecNumber>
    </submittedName>
</protein>
<dbReference type="SUPFAM" id="SSF54506">
    <property type="entry name" value="Diaminopimelate epimerase-like"/>
    <property type="match status" value="1"/>
</dbReference>
<dbReference type="SFLD" id="SFLDS00028">
    <property type="entry name" value="Proline_Racemase"/>
    <property type="match status" value="1"/>
</dbReference>
<dbReference type="NCBIfam" id="NF010578">
    <property type="entry name" value="PRK13971.1"/>
    <property type="match status" value="1"/>
</dbReference>
<keyword evidence="3" id="KW-1185">Reference proteome</keyword>
<evidence type="ECO:0000313" key="2">
    <source>
        <dbReference type="EMBL" id="MBC9794953.1"/>
    </source>
</evidence>
<reference evidence="2 3" key="1">
    <citation type="submission" date="2020-09" db="EMBL/GenBank/DDBJ databases">
        <title>Sinomicrobium weinanense sp. nov., a halophilic bacteria isolated from saline-alkali soil.</title>
        <authorList>
            <person name="Wu P."/>
            <person name="Ren H."/>
            <person name="Mei Y."/>
            <person name="Liang Y."/>
            <person name="Chen Z."/>
        </authorList>
    </citation>
    <scope>NUCLEOTIDE SEQUENCE [LARGE SCALE GENOMIC DNA]</scope>
    <source>
        <strain evidence="2 3">FJxs</strain>
    </source>
</reference>
<evidence type="ECO:0000256" key="1">
    <source>
        <dbReference type="ARBA" id="ARBA00007529"/>
    </source>
</evidence>
<comment type="caution">
    <text evidence="2">The sequence shown here is derived from an EMBL/GenBank/DDBJ whole genome shotgun (WGS) entry which is preliminary data.</text>
</comment>